<feature type="region of interest" description="Disordered" evidence="1">
    <location>
        <begin position="390"/>
        <end position="410"/>
    </location>
</feature>
<dbReference type="Proteomes" id="UP000050741">
    <property type="component" value="Unassembled WGS sequence"/>
</dbReference>
<dbReference type="SUPFAM" id="SSF81301">
    <property type="entry name" value="Nucleotidyltransferase"/>
    <property type="match status" value="1"/>
</dbReference>
<dbReference type="Gene3D" id="1.10.1410.10">
    <property type="match status" value="1"/>
</dbReference>
<dbReference type="SUPFAM" id="SSF81631">
    <property type="entry name" value="PAP/OAS1 substrate-binding domain"/>
    <property type="match status" value="1"/>
</dbReference>
<dbReference type="InterPro" id="IPR054708">
    <property type="entry name" value="MTPAP-like_central"/>
</dbReference>
<feature type="region of interest" description="Disordered" evidence="1">
    <location>
        <begin position="14"/>
        <end position="45"/>
    </location>
</feature>
<name>A0A183BPR2_GLOPA</name>
<feature type="region of interest" description="Disordered" evidence="1">
    <location>
        <begin position="437"/>
        <end position="515"/>
    </location>
</feature>
<dbReference type="PANTHER" id="PTHR12271:SF40">
    <property type="entry name" value="POLY(A) RNA POLYMERASE GLD2"/>
    <property type="match status" value="1"/>
</dbReference>
<evidence type="ECO:0000259" key="2">
    <source>
        <dbReference type="Pfam" id="PF22600"/>
    </source>
</evidence>
<reference evidence="3" key="2">
    <citation type="submission" date="2014-05" db="EMBL/GenBank/DDBJ databases">
        <title>The genome and life-stage specific transcriptomes of Globodera pallida elucidate key aspects of plant parasitism by a cyst nematode.</title>
        <authorList>
            <person name="Cotton J.A."/>
            <person name="Lilley C.J."/>
            <person name="Jones L.M."/>
            <person name="Kikuchi T."/>
            <person name="Reid A.J."/>
            <person name="Thorpe P."/>
            <person name="Tsai I.J."/>
            <person name="Beasley H."/>
            <person name="Blok V."/>
            <person name="Cock P.J.A."/>
            <person name="Van den Akker S.E."/>
            <person name="Holroyd N."/>
            <person name="Hunt M."/>
            <person name="Mantelin S."/>
            <person name="Naghra H."/>
            <person name="Pain A."/>
            <person name="Palomares-Rius J.E."/>
            <person name="Zarowiecki M."/>
            <person name="Berriman M."/>
            <person name="Jones J.T."/>
            <person name="Urwin P.E."/>
        </authorList>
    </citation>
    <scope>NUCLEOTIDE SEQUENCE [LARGE SCALE GENOMIC DNA]</scope>
    <source>
        <strain evidence="3">Lindley</strain>
    </source>
</reference>
<organism evidence="3 4">
    <name type="scientific">Globodera pallida</name>
    <name type="common">Potato cyst nematode worm</name>
    <name type="synonym">Heterodera pallida</name>
    <dbReference type="NCBI Taxonomy" id="36090"/>
    <lineage>
        <taxon>Eukaryota</taxon>
        <taxon>Metazoa</taxon>
        <taxon>Ecdysozoa</taxon>
        <taxon>Nematoda</taxon>
        <taxon>Chromadorea</taxon>
        <taxon>Rhabditida</taxon>
        <taxon>Tylenchina</taxon>
        <taxon>Tylenchomorpha</taxon>
        <taxon>Tylenchoidea</taxon>
        <taxon>Heteroderidae</taxon>
        <taxon>Heteroderinae</taxon>
        <taxon>Globodera</taxon>
    </lineage>
</organism>
<feature type="domain" description="Poly(A) RNA polymerase mitochondrial-like central palm" evidence="2">
    <location>
        <begin position="107"/>
        <end position="242"/>
    </location>
</feature>
<dbReference type="CDD" id="cd05402">
    <property type="entry name" value="NT_PAP_TUTase"/>
    <property type="match status" value="1"/>
</dbReference>
<evidence type="ECO:0000256" key="1">
    <source>
        <dbReference type="SAM" id="MobiDB-lite"/>
    </source>
</evidence>
<dbReference type="InterPro" id="IPR043519">
    <property type="entry name" value="NT_sf"/>
</dbReference>
<accession>A0A183BPR2</accession>
<dbReference type="AlphaFoldDB" id="A0A183BPR2"/>
<feature type="compositionally biased region" description="Basic and acidic residues" evidence="1">
    <location>
        <begin position="15"/>
        <end position="25"/>
    </location>
</feature>
<evidence type="ECO:0000313" key="3">
    <source>
        <dbReference type="Proteomes" id="UP000050741"/>
    </source>
</evidence>
<reference evidence="3" key="1">
    <citation type="submission" date="2013-12" db="EMBL/GenBank/DDBJ databases">
        <authorList>
            <person name="Aslett M."/>
        </authorList>
    </citation>
    <scope>NUCLEOTIDE SEQUENCE [LARGE SCALE GENOMIC DNA]</scope>
    <source>
        <strain evidence="3">Lindley</strain>
    </source>
</reference>
<dbReference type="Gene3D" id="3.30.460.10">
    <property type="entry name" value="Beta Polymerase, domain 2"/>
    <property type="match status" value="1"/>
</dbReference>
<protein>
    <submittedName>
        <fullName evidence="4">Polynucleotide adenylyltransferase</fullName>
    </submittedName>
</protein>
<proteinExistence type="predicted"/>
<dbReference type="GO" id="GO:0016779">
    <property type="term" value="F:nucleotidyltransferase activity"/>
    <property type="evidence" value="ECO:0007669"/>
    <property type="project" value="TreeGrafter"/>
</dbReference>
<reference evidence="4" key="3">
    <citation type="submission" date="2016-06" db="UniProtKB">
        <authorList>
            <consortium name="WormBaseParasite"/>
        </authorList>
    </citation>
    <scope>IDENTIFICATION</scope>
</reference>
<dbReference type="GO" id="GO:0031123">
    <property type="term" value="P:RNA 3'-end processing"/>
    <property type="evidence" value="ECO:0007669"/>
    <property type="project" value="TreeGrafter"/>
</dbReference>
<sequence>MSVLWNVEKFLQPETRQEEESPLDRRLKKFVQTRKEQESAPTTSSATAPIVLVAASVTEAVQTSPQLLDIIEQPLPKMRPEEEPKSWFNQLFLIDKVKLSEKKRTELNEALEELIFSHLPSPRERDLKMEVVARMKQILRWGWGAFDVIMVGSTQSGTDLQGGDLDIVLKLRSGERLSEDRKGREFEFLHREFKRCKRDFPTTSCAYIRRTKTPLIKMTTSRGTRVDLTIDNLESIKNTAWIEQQASDERFWKLYMACKIWTREQRIGDASMGGLNSLAWAIMVRHFLTSRKRKEDEECQMHDFLRFTEYYRGFPYQSQSITQAGIRRREPLEPIFIEDPHNPEDNCARNRRSEDVGRIQRRCAEVERKLLEMGERVNLSDLGFSVQQQVRSQQQEIDEEQNSAHSDFDERELVFEQAQEGETMRRVTQFPSLDSYRRADIGTNGNAMQPGSAAPTGRADLSIRVPGDSRREPQHHTGHLQASSTYREDSSLQQGSSTNARGRAMSTWHTRSKKQ</sequence>
<dbReference type="PANTHER" id="PTHR12271">
    <property type="entry name" value="POLY A POLYMERASE CID PAP -RELATED"/>
    <property type="match status" value="1"/>
</dbReference>
<dbReference type="Pfam" id="PF22600">
    <property type="entry name" value="MTPAP-like_central"/>
    <property type="match status" value="1"/>
</dbReference>
<keyword evidence="3" id="KW-1185">Reference proteome</keyword>
<feature type="compositionally biased region" description="Polar residues" evidence="1">
    <location>
        <begin position="480"/>
        <end position="500"/>
    </location>
</feature>
<evidence type="ECO:0000313" key="4">
    <source>
        <dbReference type="WBParaSite" id="GPLIN_000259800"/>
    </source>
</evidence>
<dbReference type="WBParaSite" id="GPLIN_000259800">
    <property type="protein sequence ID" value="GPLIN_000259800"/>
    <property type="gene ID" value="GPLIN_000259800"/>
</dbReference>